<comment type="cofactor">
    <cofactor evidence="1">
        <name>Zn(2+)</name>
        <dbReference type="ChEBI" id="CHEBI:29105"/>
    </cofactor>
</comment>
<dbReference type="InterPro" id="IPR038418">
    <property type="entry name" value="6-PTP_synth/QueD_sf"/>
</dbReference>
<gene>
    <name evidence="5" type="ORF">LCGC14_1335860</name>
</gene>
<proteinExistence type="predicted"/>
<keyword evidence="2" id="KW-0479">Metal-binding</keyword>
<dbReference type="Gene3D" id="3.30.479.10">
    <property type="entry name" value="6-pyruvoyl tetrahydropterin synthase/QueD"/>
    <property type="match status" value="1"/>
</dbReference>
<accession>A0A0F9MW73</accession>
<evidence type="ECO:0000313" key="5">
    <source>
        <dbReference type="EMBL" id="KKM80840.1"/>
    </source>
</evidence>
<reference evidence="5" key="1">
    <citation type="journal article" date="2015" name="Nature">
        <title>Complex archaea that bridge the gap between prokaryotes and eukaryotes.</title>
        <authorList>
            <person name="Spang A."/>
            <person name="Saw J.H."/>
            <person name="Jorgensen S.L."/>
            <person name="Zaremba-Niedzwiedzka K."/>
            <person name="Martijn J."/>
            <person name="Lind A.E."/>
            <person name="van Eijk R."/>
            <person name="Schleper C."/>
            <person name="Guy L."/>
            <person name="Ettema T.J."/>
        </authorList>
    </citation>
    <scope>NUCLEOTIDE SEQUENCE</scope>
</reference>
<dbReference type="EMBL" id="LAZR01008120">
    <property type="protein sequence ID" value="KKM80840.1"/>
    <property type="molecule type" value="Genomic_DNA"/>
</dbReference>
<dbReference type="InterPro" id="IPR007115">
    <property type="entry name" value="6-PTP_synth/QueD"/>
</dbReference>
<dbReference type="GO" id="GO:0046872">
    <property type="term" value="F:metal ion binding"/>
    <property type="evidence" value="ECO:0007669"/>
    <property type="project" value="UniProtKB-KW"/>
</dbReference>
<dbReference type="GO" id="GO:0070497">
    <property type="term" value="F:6-carboxytetrahydropterin synthase activity"/>
    <property type="evidence" value="ECO:0007669"/>
    <property type="project" value="TreeGrafter"/>
</dbReference>
<dbReference type="Pfam" id="PF01242">
    <property type="entry name" value="PTPS"/>
    <property type="match status" value="1"/>
</dbReference>
<evidence type="ECO:0000256" key="1">
    <source>
        <dbReference type="ARBA" id="ARBA00001947"/>
    </source>
</evidence>
<organism evidence="5">
    <name type="scientific">marine sediment metagenome</name>
    <dbReference type="NCBI Taxonomy" id="412755"/>
    <lineage>
        <taxon>unclassified sequences</taxon>
        <taxon>metagenomes</taxon>
        <taxon>ecological metagenomes</taxon>
    </lineage>
</organism>
<evidence type="ECO:0000256" key="2">
    <source>
        <dbReference type="ARBA" id="ARBA00022723"/>
    </source>
</evidence>
<dbReference type="SUPFAM" id="SSF55620">
    <property type="entry name" value="Tetrahydrobiopterin biosynthesis enzymes-like"/>
    <property type="match status" value="1"/>
</dbReference>
<evidence type="ECO:0008006" key="6">
    <source>
        <dbReference type="Google" id="ProtNLM"/>
    </source>
</evidence>
<protein>
    <recommendedName>
        <fullName evidence="6">6-pyruvoyl tetrahydrobiopterin synthase</fullName>
    </recommendedName>
</protein>
<sequence>MLLSKIIYFDAAHSLINYLGKCKNVHGHTWKVEIRIVMSKFLLNLSDTFNGILLDFTEIAKIKELFDHKCLNDVININPTAENLASIICLMVTNLMWYRFEDIIPDSPCDFYTVSVKLWESKTSLVKINEHDAKSWLGTNDYKTFMTGD</sequence>
<comment type="caution">
    <text evidence="5">The sequence shown here is derived from an EMBL/GenBank/DDBJ whole genome shotgun (WGS) entry which is preliminary data.</text>
</comment>
<dbReference type="PANTHER" id="PTHR12589:SF7">
    <property type="entry name" value="6-PYRUVOYL TETRAHYDROBIOPTERIN SYNTHASE"/>
    <property type="match status" value="1"/>
</dbReference>
<name>A0A0F9MW73_9ZZZZ</name>
<evidence type="ECO:0000256" key="4">
    <source>
        <dbReference type="ARBA" id="ARBA00023239"/>
    </source>
</evidence>
<keyword evidence="3" id="KW-0862">Zinc</keyword>
<dbReference type="PANTHER" id="PTHR12589">
    <property type="entry name" value="PYRUVOYL TETRAHYDROBIOPTERIN SYNTHASE"/>
    <property type="match status" value="1"/>
</dbReference>
<evidence type="ECO:0000256" key="3">
    <source>
        <dbReference type="ARBA" id="ARBA00022833"/>
    </source>
</evidence>
<dbReference type="AlphaFoldDB" id="A0A0F9MW73"/>
<keyword evidence="4" id="KW-0456">Lyase</keyword>